<dbReference type="AlphaFoldDB" id="B9XMS9"/>
<sequence>MSDINEIILKEVLVKGIIPFSRFMELALYCPKFGYYERQDVSPGRKGDFYTSVSVGALFGELLAFQFSEWLYALSVAKCQIVEAGAHDGRLARDILQEIKVLQPQLSDNLEYWIIEPSEARQGWQADTLGELARSVRWYRSWQETPETGVNGVIFSNELLDAMPVHRMGWDASERKWFEWGVILEGGRFAWSRMPQTNPEIGGALLELPQEFTAVLPDEFTTEVCPVALNWWRQAAGKLKSGKLLAIDYGLTADQFLTPARRNGTLRSYYRHHQSDDLLADAGNQDITAHVNFSAVQKTGESQGLKTEGLWSQAQFLTRIAGRIFERKGHHAAWNSGKVRQFQTLTHPEHLGESFRVLVQSAE</sequence>
<evidence type="ECO:0000313" key="3">
    <source>
        <dbReference type="EMBL" id="EEF58854.1"/>
    </source>
</evidence>
<dbReference type="Proteomes" id="UP000003688">
    <property type="component" value="Unassembled WGS sequence"/>
</dbReference>
<dbReference type="Gene3D" id="3.40.50.12710">
    <property type="match status" value="1"/>
</dbReference>
<organism evidence="3 4">
    <name type="scientific">Pedosphaera parvula (strain Ellin514)</name>
    <dbReference type="NCBI Taxonomy" id="320771"/>
    <lineage>
        <taxon>Bacteria</taxon>
        <taxon>Pseudomonadati</taxon>
        <taxon>Verrucomicrobiota</taxon>
        <taxon>Pedosphaerae</taxon>
        <taxon>Pedosphaerales</taxon>
        <taxon>Pedosphaeraceae</taxon>
        <taxon>Pedosphaera</taxon>
    </lineage>
</organism>
<evidence type="ECO:0000256" key="1">
    <source>
        <dbReference type="ARBA" id="ARBA00022603"/>
    </source>
</evidence>
<accession>B9XMS9</accession>
<comment type="caution">
    <text evidence="3">The sequence shown here is derived from an EMBL/GenBank/DDBJ whole genome shotgun (WGS) entry which is preliminary data.</text>
</comment>
<evidence type="ECO:0008006" key="5">
    <source>
        <dbReference type="Google" id="ProtNLM"/>
    </source>
</evidence>
<keyword evidence="2" id="KW-0808">Transferase</keyword>
<evidence type="ECO:0000256" key="2">
    <source>
        <dbReference type="ARBA" id="ARBA00022679"/>
    </source>
</evidence>
<evidence type="ECO:0000313" key="4">
    <source>
        <dbReference type="Proteomes" id="UP000003688"/>
    </source>
</evidence>
<dbReference type="EMBL" id="ABOX02000036">
    <property type="protein sequence ID" value="EEF58854.1"/>
    <property type="molecule type" value="Genomic_DNA"/>
</dbReference>
<reference evidence="3 4" key="1">
    <citation type="journal article" date="2011" name="J. Bacteriol.">
        <title>Genome sequence of 'Pedosphaera parvula' Ellin514, an aerobic Verrucomicrobial isolate from pasture soil.</title>
        <authorList>
            <person name="Kant R."/>
            <person name="van Passel M.W."/>
            <person name="Sangwan P."/>
            <person name="Palva A."/>
            <person name="Lucas S."/>
            <person name="Copeland A."/>
            <person name="Lapidus A."/>
            <person name="Glavina Del Rio T."/>
            <person name="Dalin E."/>
            <person name="Tice H."/>
            <person name="Bruce D."/>
            <person name="Goodwin L."/>
            <person name="Pitluck S."/>
            <person name="Chertkov O."/>
            <person name="Larimer F.W."/>
            <person name="Land M.L."/>
            <person name="Hauser L."/>
            <person name="Brettin T.S."/>
            <person name="Detter J.C."/>
            <person name="Han S."/>
            <person name="de Vos W.M."/>
            <person name="Janssen P.H."/>
            <person name="Smidt H."/>
        </authorList>
    </citation>
    <scope>NUCLEOTIDE SEQUENCE [LARGE SCALE GENOMIC DNA]</scope>
    <source>
        <strain evidence="3 4">Ellin514</strain>
    </source>
</reference>
<proteinExistence type="predicted"/>
<dbReference type="SUPFAM" id="SSF53335">
    <property type="entry name" value="S-adenosyl-L-methionine-dependent methyltransferases"/>
    <property type="match status" value="1"/>
</dbReference>
<dbReference type="PANTHER" id="PTHR12049:SF7">
    <property type="entry name" value="PROTEIN ARGININE METHYLTRANSFERASE NDUFAF7, MITOCHONDRIAL"/>
    <property type="match status" value="1"/>
</dbReference>
<dbReference type="GO" id="GO:0032259">
    <property type="term" value="P:methylation"/>
    <property type="evidence" value="ECO:0007669"/>
    <property type="project" value="UniProtKB-KW"/>
</dbReference>
<keyword evidence="1" id="KW-0489">Methyltransferase</keyword>
<dbReference type="OrthoDB" id="9794208at2"/>
<dbReference type="GO" id="GO:0035243">
    <property type="term" value="F:protein-arginine omega-N symmetric methyltransferase activity"/>
    <property type="evidence" value="ECO:0007669"/>
    <property type="project" value="TreeGrafter"/>
</dbReference>
<dbReference type="InterPro" id="IPR038375">
    <property type="entry name" value="NDUFAF7_sf"/>
</dbReference>
<dbReference type="PANTHER" id="PTHR12049">
    <property type="entry name" value="PROTEIN ARGININE METHYLTRANSFERASE NDUFAF7, MITOCHONDRIAL"/>
    <property type="match status" value="1"/>
</dbReference>
<dbReference type="InterPro" id="IPR029063">
    <property type="entry name" value="SAM-dependent_MTases_sf"/>
</dbReference>
<dbReference type="RefSeq" id="WP_007417118.1">
    <property type="nucleotide sequence ID" value="NZ_ABOX02000036.1"/>
</dbReference>
<dbReference type="InterPro" id="IPR003788">
    <property type="entry name" value="NDUFAF7"/>
</dbReference>
<dbReference type="STRING" id="320771.Cflav_PD1687"/>
<name>B9XMS9_PEDPL</name>
<gene>
    <name evidence="3" type="ORF">Cflav_PD1687</name>
</gene>
<keyword evidence="4" id="KW-1185">Reference proteome</keyword>
<dbReference type="Pfam" id="PF02636">
    <property type="entry name" value="Methyltransf_28"/>
    <property type="match status" value="1"/>
</dbReference>
<protein>
    <recommendedName>
        <fullName evidence="5">SAM-dependent methyltransferase</fullName>
    </recommendedName>
</protein>